<accession>A0ABR3EQ07</accession>
<protein>
    <submittedName>
        <fullName evidence="1">Uncharacterized protein</fullName>
    </submittedName>
</protein>
<comment type="caution">
    <text evidence="1">The sequence shown here is derived from an EMBL/GenBank/DDBJ whole genome shotgun (WGS) entry which is preliminary data.</text>
</comment>
<evidence type="ECO:0000313" key="2">
    <source>
        <dbReference type="Proteomes" id="UP001465976"/>
    </source>
</evidence>
<name>A0ABR3EQ07_9AGAR</name>
<reference evidence="1 2" key="1">
    <citation type="submission" date="2024-02" db="EMBL/GenBank/DDBJ databases">
        <title>A draft genome for the cacao thread blight pathogen Marasmius crinis-equi.</title>
        <authorList>
            <person name="Cohen S.P."/>
            <person name="Baruah I.K."/>
            <person name="Amoako-Attah I."/>
            <person name="Bukari Y."/>
            <person name="Meinhardt L.W."/>
            <person name="Bailey B.A."/>
        </authorList>
    </citation>
    <scope>NUCLEOTIDE SEQUENCE [LARGE SCALE GENOMIC DNA]</scope>
    <source>
        <strain evidence="1 2">GH-76</strain>
    </source>
</reference>
<gene>
    <name evidence="1" type="ORF">V5O48_017061</name>
</gene>
<sequence length="155" mass="17951">MQLWELESAINEELAGSGSQYLERLYREWVAWKHVDSGLPSPLEIPYKLFNSMLDCVAKIGNGILNEFGAYKEWKECWRLTRRIREIFYCIDDLEMAVLEGEGSTQVLEDRYAQGKLSFQGNLTRAWVDREVCATYIPLLDKVENPPPPPGQLFF</sequence>
<dbReference type="Proteomes" id="UP001465976">
    <property type="component" value="Unassembled WGS sequence"/>
</dbReference>
<dbReference type="EMBL" id="JBAHYK010002488">
    <property type="protein sequence ID" value="KAL0564974.1"/>
    <property type="molecule type" value="Genomic_DNA"/>
</dbReference>
<organism evidence="1 2">
    <name type="scientific">Marasmius crinis-equi</name>
    <dbReference type="NCBI Taxonomy" id="585013"/>
    <lineage>
        <taxon>Eukaryota</taxon>
        <taxon>Fungi</taxon>
        <taxon>Dikarya</taxon>
        <taxon>Basidiomycota</taxon>
        <taxon>Agaricomycotina</taxon>
        <taxon>Agaricomycetes</taxon>
        <taxon>Agaricomycetidae</taxon>
        <taxon>Agaricales</taxon>
        <taxon>Marasmiineae</taxon>
        <taxon>Marasmiaceae</taxon>
        <taxon>Marasmius</taxon>
    </lineage>
</organism>
<proteinExistence type="predicted"/>
<evidence type="ECO:0000313" key="1">
    <source>
        <dbReference type="EMBL" id="KAL0564974.1"/>
    </source>
</evidence>
<keyword evidence="2" id="KW-1185">Reference proteome</keyword>